<keyword evidence="2" id="KW-1185">Reference proteome</keyword>
<evidence type="ECO:0000313" key="1">
    <source>
        <dbReference type="EMBL" id="STZ77325.1"/>
    </source>
</evidence>
<dbReference type="AlphaFoldDB" id="A0A378UJ63"/>
<gene>
    <name evidence="1" type="ORF">NCTC10295_02142</name>
</gene>
<dbReference type="EMBL" id="UGQS01000002">
    <property type="protein sequence ID" value="STZ77325.1"/>
    <property type="molecule type" value="Genomic_DNA"/>
</dbReference>
<protein>
    <submittedName>
        <fullName evidence="1">Uncharacterized protein</fullName>
    </submittedName>
</protein>
<organism evidence="1 2">
    <name type="scientific">Bergeriella denitrificans</name>
    <name type="common">Neisseria denitrificans</name>
    <dbReference type="NCBI Taxonomy" id="494"/>
    <lineage>
        <taxon>Bacteria</taxon>
        <taxon>Pseudomonadati</taxon>
        <taxon>Pseudomonadota</taxon>
        <taxon>Betaproteobacteria</taxon>
        <taxon>Neisseriales</taxon>
        <taxon>Neisseriaceae</taxon>
        <taxon>Bergeriella</taxon>
    </lineage>
</organism>
<name>A0A378UJ63_BERDE</name>
<proteinExistence type="predicted"/>
<dbReference type="Proteomes" id="UP000254651">
    <property type="component" value="Unassembled WGS sequence"/>
</dbReference>
<reference evidence="1 2" key="1">
    <citation type="submission" date="2018-06" db="EMBL/GenBank/DDBJ databases">
        <authorList>
            <consortium name="Pathogen Informatics"/>
            <person name="Doyle S."/>
        </authorList>
    </citation>
    <scope>NUCLEOTIDE SEQUENCE [LARGE SCALE GENOMIC DNA]</scope>
    <source>
        <strain evidence="1 2">NCTC10295</strain>
    </source>
</reference>
<evidence type="ECO:0000313" key="2">
    <source>
        <dbReference type="Proteomes" id="UP000254651"/>
    </source>
</evidence>
<dbReference type="RefSeq" id="WP_066079994.1">
    <property type="nucleotide sequence ID" value="NZ_CP181246.1"/>
</dbReference>
<sequence>MLAQIELNPSRAAALAQLERETGESQSSLLLKMFDSYIEQKREYDELAAAVARGRADIAAGRFTSHDEAIGRARNMLHGKAAK</sequence>
<accession>A0A378UJ63</accession>